<dbReference type="EMBL" id="CP133623">
    <property type="protein sequence ID" value="WMV60288.1"/>
    <property type="molecule type" value="Genomic_DNA"/>
</dbReference>
<dbReference type="Proteomes" id="UP001234989">
    <property type="component" value="Chromosome 12"/>
</dbReference>
<evidence type="ECO:0000313" key="2">
    <source>
        <dbReference type="Proteomes" id="UP001234989"/>
    </source>
</evidence>
<gene>
    <name evidence="1" type="ORF">MTR67_053673</name>
</gene>
<organism evidence="1 2">
    <name type="scientific">Solanum verrucosum</name>
    <dbReference type="NCBI Taxonomy" id="315347"/>
    <lineage>
        <taxon>Eukaryota</taxon>
        <taxon>Viridiplantae</taxon>
        <taxon>Streptophyta</taxon>
        <taxon>Embryophyta</taxon>
        <taxon>Tracheophyta</taxon>
        <taxon>Spermatophyta</taxon>
        <taxon>Magnoliopsida</taxon>
        <taxon>eudicotyledons</taxon>
        <taxon>Gunneridae</taxon>
        <taxon>Pentapetalae</taxon>
        <taxon>asterids</taxon>
        <taxon>lamiids</taxon>
        <taxon>Solanales</taxon>
        <taxon>Solanaceae</taxon>
        <taxon>Solanoideae</taxon>
        <taxon>Solaneae</taxon>
        <taxon>Solanum</taxon>
    </lineage>
</organism>
<name>A0AAF1A3U7_SOLVR</name>
<proteinExistence type="predicted"/>
<keyword evidence="2" id="KW-1185">Reference proteome</keyword>
<dbReference type="AlphaFoldDB" id="A0AAF1A3U7"/>
<reference evidence="1" key="1">
    <citation type="submission" date="2023-08" db="EMBL/GenBank/DDBJ databases">
        <title>A de novo genome assembly of Solanum verrucosum Schlechtendal, a Mexican diploid species geographically isolated from the other diploid A-genome species in potato relatives.</title>
        <authorList>
            <person name="Hosaka K."/>
        </authorList>
    </citation>
    <scope>NUCLEOTIDE SEQUENCE</scope>
    <source>
        <tissue evidence="1">Young leaves</tissue>
    </source>
</reference>
<protein>
    <submittedName>
        <fullName evidence="1">Uncharacterized protein</fullName>
    </submittedName>
</protein>
<sequence>MLYMILLLHYVVTSIVGLASTNGYILRPFHQRTSIINSQNALFVKLKSHKKH</sequence>
<accession>A0AAF1A3U7</accession>
<evidence type="ECO:0000313" key="1">
    <source>
        <dbReference type="EMBL" id="WMV60288.1"/>
    </source>
</evidence>